<keyword evidence="3" id="KW-1185">Reference proteome</keyword>
<organism evidence="2 3">
    <name type="scientific">Prymnesium parvum</name>
    <name type="common">Toxic golden alga</name>
    <dbReference type="NCBI Taxonomy" id="97485"/>
    <lineage>
        <taxon>Eukaryota</taxon>
        <taxon>Haptista</taxon>
        <taxon>Haptophyta</taxon>
        <taxon>Prymnesiophyceae</taxon>
        <taxon>Prymnesiales</taxon>
        <taxon>Prymnesiaceae</taxon>
        <taxon>Prymnesium</taxon>
    </lineage>
</organism>
<evidence type="ECO:0000256" key="1">
    <source>
        <dbReference type="SAM" id="MobiDB-lite"/>
    </source>
</evidence>
<comment type="caution">
    <text evidence="2">The sequence shown here is derived from an EMBL/GenBank/DDBJ whole genome shotgun (WGS) entry which is preliminary data.</text>
</comment>
<evidence type="ECO:0000313" key="2">
    <source>
        <dbReference type="EMBL" id="KAL1500641.1"/>
    </source>
</evidence>
<sequence>MALTAEEEEAIMECEDEAVASDATAGKRPAAAPPLGEPAPTRARPPVVDVYKEGGTPTPTQRRQPPLGY</sequence>
<feature type="region of interest" description="Disordered" evidence="1">
    <location>
        <begin position="18"/>
        <end position="69"/>
    </location>
</feature>
<dbReference type="Proteomes" id="UP001515480">
    <property type="component" value="Unassembled WGS sequence"/>
</dbReference>
<protein>
    <submittedName>
        <fullName evidence="2">Uncharacterized protein</fullName>
    </submittedName>
</protein>
<dbReference type="EMBL" id="JBGBPQ010000023">
    <property type="protein sequence ID" value="KAL1500641.1"/>
    <property type="molecule type" value="Genomic_DNA"/>
</dbReference>
<feature type="compositionally biased region" description="Low complexity" evidence="1">
    <location>
        <begin position="56"/>
        <end position="69"/>
    </location>
</feature>
<proteinExistence type="predicted"/>
<accession>A0AB34INC0</accession>
<evidence type="ECO:0000313" key="3">
    <source>
        <dbReference type="Proteomes" id="UP001515480"/>
    </source>
</evidence>
<dbReference type="AlphaFoldDB" id="A0AB34INC0"/>
<gene>
    <name evidence="2" type="ORF">AB1Y20_013289</name>
</gene>
<reference evidence="2 3" key="1">
    <citation type="journal article" date="2024" name="Science">
        <title>Giant polyketide synthase enzymes in the biosynthesis of giant marine polyether toxins.</title>
        <authorList>
            <person name="Fallon T.R."/>
            <person name="Shende V.V."/>
            <person name="Wierzbicki I.H."/>
            <person name="Pendleton A.L."/>
            <person name="Watervoot N.F."/>
            <person name="Auber R.P."/>
            <person name="Gonzalez D.J."/>
            <person name="Wisecaver J.H."/>
            <person name="Moore B.S."/>
        </authorList>
    </citation>
    <scope>NUCLEOTIDE SEQUENCE [LARGE SCALE GENOMIC DNA]</scope>
    <source>
        <strain evidence="2 3">12B1</strain>
    </source>
</reference>
<name>A0AB34INC0_PRYPA</name>